<dbReference type="EC" id="3.4.11.-" evidence="10"/>
<keyword evidence="7 9" id="KW-0862">Zinc</keyword>
<evidence type="ECO:0000256" key="2">
    <source>
        <dbReference type="ARBA" id="ARBA00008290"/>
    </source>
</evidence>
<dbReference type="Pfam" id="PF02127">
    <property type="entry name" value="Peptidase_M18"/>
    <property type="match status" value="1"/>
</dbReference>
<dbReference type="AlphaFoldDB" id="A0A848B6T4"/>
<dbReference type="InterPro" id="IPR023358">
    <property type="entry name" value="Peptidase_M18_dom2"/>
</dbReference>
<proteinExistence type="inferred from homology"/>
<keyword evidence="12" id="KW-1185">Reference proteome</keyword>
<dbReference type="GO" id="GO:0005737">
    <property type="term" value="C:cytoplasm"/>
    <property type="evidence" value="ECO:0007669"/>
    <property type="project" value="UniProtKB-ARBA"/>
</dbReference>
<dbReference type="Gene3D" id="2.30.250.10">
    <property type="entry name" value="Aminopeptidase i, Domain 2"/>
    <property type="match status" value="1"/>
</dbReference>
<dbReference type="Gene3D" id="3.40.630.10">
    <property type="entry name" value="Zn peptidases"/>
    <property type="match status" value="1"/>
</dbReference>
<keyword evidence="5 9" id="KW-0479">Metal-binding</keyword>
<dbReference type="GO" id="GO:0006508">
    <property type="term" value="P:proteolysis"/>
    <property type="evidence" value="ECO:0007669"/>
    <property type="project" value="UniProtKB-KW"/>
</dbReference>
<dbReference type="PRINTS" id="PR00932">
    <property type="entry name" value="AMINO1PTASE"/>
</dbReference>
<evidence type="ECO:0000256" key="5">
    <source>
        <dbReference type="ARBA" id="ARBA00022723"/>
    </source>
</evidence>
<dbReference type="SUPFAM" id="SSF53187">
    <property type="entry name" value="Zn-dependent exopeptidases"/>
    <property type="match status" value="1"/>
</dbReference>
<keyword evidence="3 9" id="KW-0031">Aminopeptidase</keyword>
<accession>A0A848B6T4</accession>
<keyword evidence="6 9" id="KW-0378">Hydrolase</keyword>
<organism evidence="11 12">
    <name type="scientific">Selenomonas bovis</name>
    <dbReference type="NCBI Taxonomy" id="416586"/>
    <lineage>
        <taxon>Bacteria</taxon>
        <taxon>Bacillati</taxon>
        <taxon>Bacillota</taxon>
        <taxon>Negativicutes</taxon>
        <taxon>Selenomonadales</taxon>
        <taxon>Selenomonadaceae</taxon>
        <taxon>Selenomonas</taxon>
    </lineage>
</organism>
<keyword evidence="4 9" id="KW-0645">Protease</keyword>
<sequence>MTHEIEALLSFIQQSPSPAHTVAAAAARLRGAGFAELSLAEDWQLAVGGRYFVSVYGTTLLAFTVGDAGPLRMAAAHTDFPCFRLKPAAGLTRAGYGVLNVEPYGGFILRSWLDRPLGLAGRVVLRGADAFHPRAELVDFARPLVTIPSLAIHMDRKVNEEGGLNAQTDMLPLAALLGDMGKDDWWQAALAAALGVTQEEILSYELSTYPFEAGCALGLADEFLSSPRLDNLTSVWACLEGLLGASAGSVPAGVRLVALFDNEEVGSRTKQGAGSLVLAEALRRIYEKAGGDAARAQALADGFLLSVDVAHGLHPAHEEKSDPAVRPVLGGGVVIKQAASQAYAGDAEAVAIVRELARLQAIPVQDFVNRSDSRGGSTLGSIASALVPVRTMDVGVPILAMHSARETMAAADEAALISLVRAVLV</sequence>
<evidence type="ECO:0000313" key="11">
    <source>
        <dbReference type="EMBL" id="NMD98908.1"/>
    </source>
</evidence>
<evidence type="ECO:0000256" key="6">
    <source>
        <dbReference type="ARBA" id="ARBA00022801"/>
    </source>
</evidence>
<dbReference type="InterPro" id="IPR001948">
    <property type="entry name" value="Peptidase_M18"/>
</dbReference>
<evidence type="ECO:0000256" key="9">
    <source>
        <dbReference type="RuleBase" id="RU004386"/>
    </source>
</evidence>
<dbReference type="EMBL" id="JABAFA010000014">
    <property type="protein sequence ID" value="NMD98908.1"/>
    <property type="molecule type" value="Genomic_DNA"/>
</dbReference>
<reference evidence="11 12" key="1">
    <citation type="submission" date="2020-04" db="EMBL/GenBank/DDBJ databases">
        <authorList>
            <person name="Hitch T.C.A."/>
            <person name="Wylensek D."/>
            <person name="Clavel T."/>
        </authorList>
    </citation>
    <scope>NUCLEOTIDE SEQUENCE [LARGE SCALE GENOMIC DNA]</scope>
    <source>
        <strain evidence="11 12">PG-130-P53-12</strain>
    </source>
</reference>
<comment type="similarity">
    <text evidence="2 9">Belongs to the peptidase M18 family.</text>
</comment>
<protein>
    <recommendedName>
        <fullName evidence="10">M18 family aminopeptidase</fullName>
        <ecNumber evidence="10">3.4.11.-</ecNumber>
    </recommendedName>
</protein>
<dbReference type="Proteomes" id="UP000543804">
    <property type="component" value="Unassembled WGS sequence"/>
</dbReference>
<keyword evidence="8 9" id="KW-0482">Metalloprotease</keyword>
<evidence type="ECO:0000256" key="8">
    <source>
        <dbReference type="ARBA" id="ARBA00023049"/>
    </source>
</evidence>
<dbReference type="PANTHER" id="PTHR28570">
    <property type="entry name" value="ASPARTYL AMINOPEPTIDASE"/>
    <property type="match status" value="1"/>
</dbReference>
<name>A0A848B6T4_9FIRM</name>
<dbReference type="RefSeq" id="WP_170077435.1">
    <property type="nucleotide sequence ID" value="NZ_JABAFA010000014.1"/>
</dbReference>
<evidence type="ECO:0000256" key="10">
    <source>
        <dbReference type="RuleBase" id="RU004387"/>
    </source>
</evidence>
<comment type="cofactor">
    <cofactor evidence="1 10">
        <name>Zn(2+)</name>
        <dbReference type="ChEBI" id="CHEBI:29105"/>
    </cofactor>
</comment>
<dbReference type="NCBIfam" id="NF002759">
    <property type="entry name" value="PRK02813.1"/>
    <property type="match status" value="1"/>
</dbReference>
<evidence type="ECO:0000256" key="7">
    <source>
        <dbReference type="ARBA" id="ARBA00022833"/>
    </source>
</evidence>
<dbReference type="SUPFAM" id="SSF101821">
    <property type="entry name" value="Aminopeptidase/glucanase lid domain"/>
    <property type="match status" value="1"/>
</dbReference>
<evidence type="ECO:0000256" key="3">
    <source>
        <dbReference type="ARBA" id="ARBA00022438"/>
    </source>
</evidence>
<dbReference type="GO" id="GO:0008237">
    <property type="term" value="F:metallopeptidase activity"/>
    <property type="evidence" value="ECO:0007669"/>
    <property type="project" value="UniProtKB-KW"/>
</dbReference>
<evidence type="ECO:0000313" key="12">
    <source>
        <dbReference type="Proteomes" id="UP000543804"/>
    </source>
</evidence>
<evidence type="ECO:0000256" key="1">
    <source>
        <dbReference type="ARBA" id="ARBA00001947"/>
    </source>
</evidence>
<evidence type="ECO:0000256" key="4">
    <source>
        <dbReference type="ARBA" id="ARBA00022670"/>
    </source>
</evidence>
<gene>
    <name evidence="11" type="ORF">HF878_05355</name>
</gene>
<dbReference type="GO" id="GO:0004177">
    <property type="term" value="F:aminopeptidase activity"/>
    <property type="evidence" value="ECO:0007669"/>
    <property type="project" value="UniProtKB-KW"/>
</dbReference>
<dbReference type="GO" id="GO:0008270">
    <property type="term" value="F:zinc ion binding"/>
    <property type="evidence" value="ECO:0007669"/>
    <property type="project" value="InterPro"/>
</dbReference>
<comment type="caution">
    <text evidence="11">The sequence shown here is derived from an EMBL/GenBank/DDBJ whole genome shotgun (WGS) entry which is preliminary data.</text>
</comment>
<dbReference type="PANTHER" id="PTHR28570:SF3">
    <property type="entry name" value="ASPARTYL AMINOPEPTIDASE"/>
    <property type="match status" value="1"/>
</dbReference>